<gene>
    <name evidence="1" type="ORF">CEUR00632_LOCUS651</name>
</gene>
<dbReference type="EMBL" id="HBEC01001377">
    <property type="protein sequence ID" value="CAD8280616.1"/>
    <property type="molecule type" value="Transcribed_RNA"/>
</dbReference>
<proteinExistence type="predicted"/>
<accession>A0A7R9V095</accession>
<dbReference type="AlphaFoldDB" id="A0A7R9V095"/>
<protein>
    <submittedName>
        <fullName evidence="1">Uncharacterized protein</fullName>
    </submittedName>
</protein>
<name>A0A7R9V095_9CHLO</name>
<sequence>MLSAALVGGPLAVDAVSPAPAAAEAEASRRAVDEYLEMESRGQTGSVKELQAIRSKYRFRRTADGRVELRSSRGDWWSVRLDMEVPGAMLLRDPSGKVFAVQTDTVQQIDLSEDLICLMMFADGNWEAQMAPIEYADGGKIKQLKLDEKEFREVIGILNEAGEALSEAGNA</sequence>
<evidence type="ECO:0000313" key="1">
    <source>
        <dbReference type="EMBL" id="CAD8280616.1"/>
    </source>
</evidence>
<reference evidence="1" key="1">
    <citation type="submission" date="2021-01" db="EMBL/GenBank/DDBJ databases">
        <authorList>
            <person name="Corre E."/>
            <person name="Pelletier E."/>
            <person name="Niang G."/>
            <person name="Scheremetjew M."/>
            <person name="Finn R."/>
            <person name="Kale V."/>
            <person name="Holt S."/>
            <person name="Cochrane G."/>
            <person name="Meng A."/>
            <person name="Brown T."/>
            <person name="Cohen L."/>
        </authorList>
    </citation>
    <scope>NUCLEOTIDE SEQUENCE</scope>
    <source>
        <strain evidence="1">CCMP219</strain>
    </source>
</reference>
<organism evidence="1">
    <name type="scientific">Chlamydomonas euryale</name>
    <dbReference type="NCBI Taxonomy" id="1486919"/>
    <lineage>
        <taxon>Eukaryota</taxon>
        <taxon>Viridiplantae</taxon>
        <taxon>Chlorophyta</taxon>
        <taxon>core chlorophytes</taxon>
        <taxon>Chlorophyceae</taxon>
        <taxon>CS clade</taxon>
        <taxon>Chlamydomonadales</taxon>
        <taxon>Chlamydomonadaceae</taxon>
        <taxon>Chlamydomonas</taxon>
    </lineage>
</organism>